<feature type="region of interest" description="Disordered" evidence="1">
    <location>
        <begin position="31"/>
        <end position="52"/>
    </location>
</feature>
<evidence type="ECO:0000313" key="2">
    <source>
        <dbReference type="EMBL" id="EUA13920.1"/>
    </source>
</evidence>
<sequence length="105" mass="11472">MCSTLAGALQRLCGSRLVAESSVWWVWTKRSLSRPNASRRSSGARPAERRRPEQKCLLKVAFVVVEQRHHETGAAAEPAKHRALAHTGGRGDVVRGDRLGAAFAD</sequence>
<gene>
    <name evidence="2" type="ORF">I553_7040</name>
</gene>
<feature type="region of interest" description="Disordered" evidence="1">
    <location>
        <begin position="71"/>
        <end position="91"/>
    </location>
</feature>
<dbReference type="AlphaFoldDB" id="X7Z5J8"/>
<name>X7Z5J8_MYCXE</name>
<dbReference type="EMBL" id="JAOB01000081">
    <property type="protein sequence ID" value="EUA13920.1"/>
    <property type="molecule type" value="Genomic_DNA"/>
</dbReference>
<organism evidence="2">
    <name type="scientific">Mycobacterium xenopi 4042</name>
    <dbReference type="NCBI Taxonomy" id="1299334"/>
    <lineage>
        <taxon>Bacteria</taxon>
        <taxon>Bacillati</taxon>
        <taxon>Actinomycetota</taxon>
        <taxon>Actinomycetes</taxon>
        <taxon>Mycobacteriales</taxon>
        <taxon>Mycobacteriaceae</taxon>
        <taxon>Mycobacterium</taxon>
    </lineage>
</organism>
<proteinExistence type="predicted"/>
<accession>X7Z5J8</accession>
<protein>
    <submittedName>
        <fullName evidence="2">Transcriptional regulator, TetR family domain protein</fullName>
    </submittedName>
</protein>
<evidence type="ECO:0000256" key="1">
    <source>
        <dbReference type="SAM" id="MobiDB-lite"/>
    </source>
</evidence>
<comment type="caution">
    <text evidence="2">The sequence shown here is derived from an EMBL/GenBank/DDBJ whole genome shotgun (WGS) entry which is preliminary data.</text>
</comment>
<reference evidence="2" key="1">
    <citation type="submission" date="2014-01" db="EMBL/GenBank/DDBJ databases">
        <authorList>
            <person name="Brown-Elliot B."/>
            <person name="Wallace R."/>
            <person name="Lenaerts A."/>
            <person name="Ordway D."/>
            <person name="DeGroote M.A."/>
            <person name="Parker T."/>
            <person name="Sizemore C."/>
            <person name="Tallon L.J."/>
            <person name="Sadzewicz L.K."/>
            <person name="Sengamalay N."/>
            <person name="Fraser C.M."/>
            <person name="Hine E."/>
            <person name="Shefchek K.A."/>
            <person name="Das S.P."/>
            <person name="Tettelin H."/>
        </authorList>
    </citation>
    <scope>NUCLEOTIDE SEQUENCE [LARGE SCALE GENOMIC DNA]</scope>
    <source>
        <strain evidence="2">4042</strain>
    </source>
</reference>